<protein>
    <submittedName>
        <fullName evidence="2">Uncharacterized protein</fullName>
    </submittedName>
</protein>
<dbReference type="AlphaFoldDB" id="A0A8X7PBV9"/>
<keyword evidence="3" id="KW-1185">Reference proteome</keyword>
<evidence type="ECO:0000313" key="3">
    <source>
        <dbReference type="Proteomes" id="UP000886595"/>
    </source>
</evidence>
<evidence type="ECO:0000313" key="2">
    <source>
        <dbReference type="EMBL" id="KAG2246864.1"/>
    </source>
</evidence>
<feature type="compositionally biased region" description="Acidic residues" evidence="1">
    <location>
        <begin position="72"/>
        <end position="82"/>
    </location>
</feature>
<sequence length="394" mass="43807">MARGFPLCETNDDEPIADNADDGSRYFNSGLPEGEIGPNYWENANNGSTGYIRQAVEGGTQYNPIHVTVAENSDEGTKEDDDASKVNEKRQTGGVEGVHDSYIHVTDDSDNRHVATPMGSDRVIINDSSSDIASCRNSSPTNLPTATMDARTGWSYNPHTQNILTTAEVEMMICVHEWNTEPRLCVIFGAEEVATYQFRCRSPFTIGRRHFLGDGVTEEQHMAAVLGIYFLYFAWNHTAFIRTHMIRGNEFLYSQSVMAEIFNEDEMVLLYRFSLEIEKAKNSLDLNLGPTVESGDHIVPSVGRTWIVNRVDGDRARMNTANGYAPTLSTVNFAEFRPVPTGVHSRTSVPAHAYDPGCYSPPFWNLGSPSRILGKLNEFQLCSSATKYLRSSGF</sequence>
<accession>A0A8X7PBV9</accession>
<proteinExistence type="predicted"/>
<feature type="compositionally biased region" description="Acidic residues" evidence="1">
    <location>
        <begin position="10"/>
        <end position="21"/>
    </location>
</feature>
<evidence type="ECO:0000256" key="1">
    <source>
        <dbReference type="SAM" id="MobiDB-lite"/>
    </source>
</evidence>
<organism evidence="2 3">
    <name type="scientific">Brassica carinata</name>
    <name type="common">Ethiopian mustard</name>
    <name type="synonym">Abyssinian cabbage</name>
    <dbReference type="NCBI Taxonomy" id="52824"/>
    <lineage>
        <taxon>Eukaryota</taxon>
        <taxon>Viridiplantae</taxon>
        <taxon>Streptophyta</taxon>
        <taxon>Embryophyta</taxon>
        <taxon>Tracheophyta</taxon>
        <taxon>Spermatophyta</taxon>
        <taxon>Magnoliopsida</taxon>
        <taxon>eudicotyledons</taxon>
        <taxon>Gunneridae</taxon>
        <taxon>Pentapetalae</taxon>
        <taxon>rosids</taxon>
        <taxon>malvids</taxon>
        <taxon>Brassicales</taxon>
        <taxon>Brassicaceae</taxon>
        <taxon>Brassiceae</taxon>
        <taxon>Brassica</taxon>
    </lineage>
</organism>
<gene>
    <name evidence="2" type="ORF">Bca52824_086492</name>
</gene>
<feature type="compositionally biased region" description="Basic and acidic residues" evidence="1">
    <location>
        <begin position="83"/>
        <end position="95"/>
    </location>
</feature>
<dbReference type="EMBL" id="JAAMPC010000017">
    <property type="protein sequence ID" value="KAG2246864.1"/>
    <property type="molecule type" value="Genomic_DNA"/>
</dbReference>
<feature type="region of interest" description="Disordered" evidence="1">
    <location>
        <begin position="1"/>
        <end position="31"/>
    </location>
</feature>
<name>A0A8X7PBV9_BRACI</name>
<reference evidence="2 3" key="1">
    <citation type="submission" date="2020-02" db="EMBL/GenBank/DDBJ databases">
        <authorList>
            <person name="Ma Q."/>
            <person name="Huang Y."/>
            <person name="Song X."/>
            <person name="Pei D."/>
        </authorList>
    </citation>
    <scope>NUCLEOTIDE SEQUENCE [LARGE SCALE GENOMIC DNA]</scope>
    <source>
        <strain evidence="2">Sxm20200214</strain>
        <tissue evidence="2">Leaf</tissue>
    </source>
</reference>
<comment type="caution">
    <text evidence="2">The sequence shown here is derived from an EMBL/GenBank/DDBJ whole genome shotgun (WGS) entry which is preliminary data.</text>
</comment>
<dbReference type="Proteomes" id="UP000886595">
    <property type="component" value="Unassembled WGS sequence"/>
</dbReference>
<feature type="region of interest" description="Disordered" evidence="1">
    <location>
        <begin position="70"/>
        <end position="95"/>
    </location>
</feature>